<protein>
    <recommendedName>
        <fullName evidence="3">SWIM-type domain-containing protein</fullName>
    </recommendedName>
</protein>
<dbReference type="Proteomes" id="UP001500221">
    <property type="component" value="Unassembled WGS sequence"/>
</dbReference>
<evidence type="ECO:0000313" key="5">
    <source>
        <dbReference type="Proteomes" id="UP001500221"/>
    </source>
</evidence>
<feature type="domain" description="SWIM-type" evidence="3">
    <location>
        <begin position="128"/>
        <end position="156"/>
    </location>
</feature>
<dbReference type="EMBL" id="BAABKG010000001">
    <property type="protein sequence ID" value="GAA5140682.1"/>
    <property type="molecule type" value="Genomic_DNA"/>
</dbReference>
<keyword evidence="5" id="KW-1185">Reference proteome</keyword>
<gene>
    <name evidence="4" type="ORF">GCM10023340_01210</name>
</gene>
<evidence type="ECO:0000313" key="4">
    <source>
        <dbReference type="EMBL" id="GAA5140682.1"/>
    </source>
</evidence>
<dbReference type="PANTHER" id="PTHR38133">
    <property type="entry name" value="SLR1429 PROTEIN"/>
    <property type="match status" value="1"/>
</dbReference>
<evidence type="ECO:0000256" key="2">
    <source>
        <dbReference type="SAM" id="MobiDB-lite"/>
    </source>
</evidence>
<comment type="caution">
    <text evidence="4">The sequence shown here is derived from an EMBL/GenBank/DDBJ whole genome shotgun (WGS) entry which is preliminary data.</text>
</comment>
<name>A0ABP9P818_9ACTN</name>
<dbReference type="Pfam" id="PF04434">
    <property type="entry name" value="SWIM"/>
    <property type="match status" value="1"/>
</dbReference>
<evidence type="ECO:0000256" key="1">
    <source>
        <dbReference type="PROSITE-ProRule" id="PRU00325"/>
    </source>
</evidence>
<keyword evidence="1" id="KW-0862">Zinc</keyword>
<dbReference type="PANTHER" id="PTHR38133:SF1">
    <property type="entry name" value="SLR1429 PROTEIN"/>
    <property type="match status" value="1"/>
</dbReference>
<keyword evidence="1" id="KW-0479">Metal-binding</keyword>
<reference evidence="5" key="1">
    <citation type="journal article" date="2019" name="Int. J. Syst. Evol. Microbiol.">
        <title>The Global Catalogue of Microorganisms (GCM) 10K type strain sequencing project: providing services to taxonomists for standard genome sequencing and annotation.</title>
        <authorList>
            <consortium name="The Broad Institute Genomics Platform"/>
            <consortium name="The Broad Institute Genome Sequencing Center for Infectious Disease"/>
            <person name="Wu L."/>
            <person name="Ma J."/>
        </authorList>
    </citation>
    <scope>NUCLEOTIDE SEQUENCE [LARGE SCALE GENOMIC DNA]</scope>
    <source>
        <strain evidence="5">JCM 18459</strain>
    </source>
</reference>
<sequence>MSAVVSHPPLAPRRGAARATTWWGRAFVRALEEAAFTERDLRLGRGLARSGSVGGISITAGRLVAAVSDPHGLFTVDARLPVLDAAAQAWLVEAVAAEAGRVGALLAGDLPHDLVEHADEGGAELLPFGSELETTCTCEGWLDPCPHALAVLSQAAWLVDDDPLVLLHLRGLPRDDLLARLHALTAGGSALDPGDDDGGGGGDGGAGGDPALETALDTAQDAAARAARVVRLLEAGDDAIDHLL</sequence>
<feature type="region of interest" description="Disordered" evidence="2">
    <location>
        <begin position="189"/>
        <end position="212"/>
    </location>
</feature>
<dbReference type="InterPro" id="IPR007527">
    <property type="entry name" value="Znf_SWIM"/>
</dbReference>
<evidence type="ECO:0000259" key="3">
    <source>
        <dbReference type="PROSITE" id="PS50966"/>
    </source>
</evidence>
<dbReference type="PROSITE" id="PS50966">
    <property type="entry name" value="ZF_SWIM"/>
    <property type="match status" value="1"/>
</dbReference>
<dbReference type="RefSeq" id="WP_345453249.1">
    <property type="nucleotide sequence ID" value="NZ_BAABKG010000001.1"/>
</dbReference>
<feature type="compositionally biased region" description="Gly residues" evidence="2">
    <location>
        <begin position="199"/>
        <end position="208"/>
    </location>
</feature>
<proteinExistence type="predicted"/>
<keyword evidence="1" id="KW-0863">Zinc-finger</keyword>
<organism evidence="4 5">
    <name type="scientific">Nocardioides marinquilinus</name>
    <dbReference type="NCBI Taxonomy" id="1210400"/>
    <lineage>
        <taxon>Bacteria</taxon>
        <taxon>Bacillati</taxon>
        <taxon>Actinomycetota</taxon>
        <taxon>Actinomycetes</taxon>
        <taxon>Propionibacteriales</taxon>
        <taxon>Nocardioidaceae</taxon>
        <taxon>Nocardioides</taxon>
    </lineage>
</organism>
<accession>A0ABP9P818</accession>